<reference evidence="5 6" key="1">
    <citation type="submission" date="2019-05" db="EMBL/GenBank/DDBJ databases">
        <title>OXA-830, a novel chromosomally encoded expanded-spectrum class D beta-lactamase in Aeromonas simiae.</title>
        <authorList>
            <person name="Zhou W."/>
            <person name="Chen Q."/>
        </authorList>
    </citation>
    <scope>NUCLEOTIDE SEQUENCE [LARGE SCALE GENOMIC DNA]</scope>
    <source>
        <strain evidence="5 6">A6</strain>
    </source>
</reference>
<dbReference type="RefSeq" id="WP_193003649.1">
    <property type="nucleotide sequence ID" value="NZ_CP040449.1"/>
</dbReference>
<dbReference type="InterPro" id="IPR055066">
    <property type="entry name" value="AASDHPPT_N"/>
</dbReference>
<dbReference type="InterPro" id="IPR008278">
    <property type="entry name" value="4-PPantetheinyl_Trfase_dom"/>
</dbReference>
<dbReference type="InterPro" id="IPR050559">
    <property type="entry name" value="P-Pant_transferase_sf"/>
</dbReference>
<proteinExistence type="inferred from homology"/>
<feature type="domain" description="4'-phosphopantetheinyl transferase" evidence="3">
    <location>
        <begin position="102"/>
        <end position="187"/>
    </location>
</feature>
<evidence type="ECO:0000256" key="2">
    <source>
        <dbReference type="ARBA" id="ARBA00022679"/>
    </source>
</evidence>
<protein>
    <submittedName>
        <fullName evidence="5">4'-phosphopantetheinyl transferase superfamily protein</fullName>
    </submittedName>
</protein>
<dbReference type="GO" id="GO:0000287">
    <property type="term" value="F:magnesium ion binding"/>
    <property type="evidence" value="ECO:0007669"/>
    <property type="project" value="InterPro"/>
</dbReference>
<evidence type="ECO:0000259" key="4">
    <source>
        <dbReference type="Pfam" id="PF22624"/>
    </source>
</evidence>
<dbReference type="EMBL" id="CP040449">
    <property type="protein sequence ID" value="QFI54139.1"/>
    <property type="molecule type" value="Genomic_DNA"/>
</dbReference>
<dbReference type="Gene3D" id="3.90.470.20">
    <property type="entry name" value="4'-phosphopantetheinyl transferase domain"/>
    <property type="match status" value="2"/>
</dbReference>
<dbReference type="Pfam" id="PF22624">
    <property type="entry name" value="AASDHPPT_N"/>
    <property type="match status" value="1"/>
</dbReference>
<dbReference type="AlphaFoldDB" id="A0A5J6WSN8"/>
<dbReference type="Proteomes" id="UP000594034">
    <property type="component" value="Chromosome"/>
</dbReference>
<comment type="similarity">
    <text evidence="1">Belongs to the P-Pant transferase superfamily. Gsp/Sfp/HetI/AcpT family.</text>
</comment>
<dbReference type="InterPro" id="IPR037143">
    <property type="entry name" value="4-PPantetheinyl_Trfase_dom_sf"/>
</dbReference>
<dbReference type="SUPFAM" id="SSF56214">
    <property type="entry name" value="4'-phosphopantetheinyl transferase"/>
    <property type="match status" value="2"/>
</dbReference>
<dbReference type="GO" id="GO:0019878">
    <property type="term" value="P:lysine biosynthetic process via aminoadipic acid"/>
    <property type="evidence" value="ECO:0007669"/>
    <property type="project" value="TreeGrafter"/>
</dbReference>
<dbReference type="PANTHER" id="PTHR12215:SF10">
    <property type="entry name" value="L-AMINOADIPATE-SEMIALDEHYDE DEHYDROGENASE-PHOSPHOPANTETHEINYL TRANSFERASE"/>
    <property type="match status" value="1"/>
</dbReference>
<accession>A0A5J6WSN8</accession>
<evidence type="ECO:0000313" key="6">
    <source>
        <dbReference type="Proteomes" id="UP000594034"/>
    </source>
</evidence>
<gene>
    <name evidence="5" type="ORF">FE240_05165</name>
</gene>
<evidence type="ECO:0000259" key="3">
    <source>
        <dbReference type="Pfam" id="PF01648"/>
    </source>
</evidence>
<name>A0A5J6WSN8_9GAMM</name>
<evidence type="ECO:0000256" key="1">
    <source>
        <dbReference type="ARBA" id="ARBA00010990"/>
    </source>
</evidence>
<dbReference type="GO" id="GO:0008897">
    <property type="term" value="F:holo-[acyl-carrier-protein] synthase activity"/>
    <property type="evidence" value="ECO:0007669"/>
    <property type="project" value="InterPro"/>
</dbReference>
<keyword evidence="6" id="KW-1185">Reference proteome</keyword>
<organism evidence="5 6">
    <name type="scientific">Aeromonas simiae</name>
    <dbReference type="NCBI Taxonomy" id="218936"/>
    <lineage>
        <taxon>Bacteria</taxon>
        <taxon>Pseudomonadati</taxon>
        <taxon>Pseudomonadota</taxon>
        <taxon>Gammaproteobacteria</taxon>
        <taxon>Aeromonadales</taxon>
        <taxon>Aeromonadaceae</taxon>
        <taxon>Aeromonas</taxon>
    </lineage>
</organism>
<dbReference type="Pfam" id="PF01648">
    <property type="entry name" value="ACPS"/>
    <property type="match status" value="1"/>
</dbReference>
<evidence type="ECO:0000313" key="5">
    <source>
        <dbReference type="EMBL" id="QFI54139.1"/>
    </source>
</evidence>
<feature type="domain" description="4'-phosphopantetheinyl transferase N-terminal" evidence="4">
    <location>
        <begin position="22"/>
        <end position="97"/>
    </location>
</feature>
<keyword evidence="2 5" id="KW-0808">Transferase</keyword>
<dbReference type="GO" id="GO:0005829">
    <property type="term" value="C:cytosol"/>
    <property type="evidence" value="ECO:0007669"/>
    <property type="project" value="TreeGrafter"/>
</dbReference>
<sequence length="232" mass="26719">MAYHVALFLVAPLNKEECANRAQLASLSPAEQATAAQFLQEERRQQWVRGRALLRREVRRRYPEHPLEIHTDEHGKPWLEGIHFNMSHSADWLVLALCQEGAVGIDLELGRRQRDLQRLANRFFAPKEAQWLAEQPAEQRDHLFYRFWARKEAVLKANGGGLSAGLERVSFDPKRAWQLENHLDEKSYVISDSPCDSGWLALATEEDHRIALHWLDTRLENIAPLPHVGISL</sequence>
<dbReference type="PANTHER" id="PTHR12215">
    <property type="entry name" value="PHOSPHOPANTETHEINE TRANSFERASE"/>
    <property type="match status" value="1"/>
</dbReference>
<dbReference type="KEGG" id="asim:FE240_05165"/>